<protein>
    <submittedName>
        <fullName evidence="1">Uncharacterized protein</fullName>
    </submittedName>
</protein>
<name>A0ACC4E2Y8_PURLI</name>
<reference evidence="1" key="1">
    <citation type="submission" date="2024-12" db="EMBL/GenBank/DDBJ databases">
        <title>Comparative genomics and development of molecular markers within Purpureocillium lilacinum and among Purpureocillium species.</title>
        <authorList>
            <person name="Yeh Z.-Y."/>
            <person name="Ni N.-T."/>
            <person name="Lo P.-H."/>
            <person name="Mushyakhwo K."/>
            <person name="Lin C.-F."/>
            <person name="Nai Y.-S."/>
        </authorList>
    </citation>
    <scope>NUCLEOTIDE SEQUENCE</scope>
    <source>
        <strain evidence="1">NCHU-NPUST-175</strain>
    </source>
</reference>
<keyword evidence="2" id="KW-1185">Reference proteome</keyword>
<organism evidence="1 2">
    <name type="scientific">Purpureocillium lilacinum</name>
    <name type="common">Paecilomyces lilacinus</name>
    <dbReference type="NCBI Taxonomy" id="33203"/>
    <lineage>
        <taxon>Eukaryota</taxon>
        <taxon>Fungi</taxon>
        <taxon>Dikarya</taxon>
        <taxon>Ascomycota</taxon>
        <taxon>Pezizomycotina</taxon>
        <taxon>Sordariomycetes</taxon>
        <taxon>Hypocreomycetidae</taxon>
        <taxon>Hypocreales</taxon>
        <taxon>Ophiocordycipitaceae</taxon>
        <taxon>Purpureocillium</taxon>
    </lineage>
</organism>
<evidence type="ECO:0000313" key="2">
    <source>
        <dbReference type="Proteomes" id="UP001638806"/>
    </source>
</evidence>
<proteinExistence type="predicted"/>
<sequence>MLERPRAGSRGRDLTIRIESVSARLRPGRLERSARFHLYTCTEWTVNVNTPDRGQSHEPQERHDLQESQESCAASLARLNVQCGIVTLLSLMPRAGSAGDDEAAARCNPATPSGMLFDRTRSPDGTWPACNSSKCQNRRFPSAGRTAKHATRPITGGCDSQVPPARQAENPRMGHGVRAMEMETGGMGDRVPVKPTSATPLTPLPLVARCLAVEMLGSHAHLPFSPTDRVGDPATRQLSSPGRPLPGQPTGHSAANSGQLISNDPIWQPCPRDVAE</sequence>
<dbReference type="Proteomes" id="UP001638806">
    <property type="component" value="Unassembled WGS sequence"/>
</dbReference>
<comment type="caution">
    <text evidence="1">The sequence shown here is derived from an EMBL/GenBank/DDBJ whole genome shotgun (WGS) entry which is preliminary data.</text>
</comment>
<evidence type="ECO:0000313" key="1">
    <source>
        <dbReference type="EMBL" id="KAL3962652.1"/>
    </source>
</evidence>
<accession>A0ACC4E2Y8</accession>
<gene>
    <name evidence="1" type="ORF">ACCO45_004175</name>
</gene>
<dbReference type="EMBL" id="JBGNUJ010000003">
    <property type="protein sequence ID" value="KAL3962652.1"/>
    <property type="molecule type" value="Genomic_DNA"/>
</dbReference>